<dbReference type="Proteomes" id="UP000813461">
    <property type="component" value="Unassembled WGS sequence"/>
</dbReference>
<accession>A0A8K0R2D9</accession>
<keyword evidence="3" id="KW-1185">Reference proteome</keyword>
<evidence type="ECO:0008006" key="4">
    <source>
        <dbReference type="Google" id="ProtNLM"/>
    </source>
</evidence>
<evidence type="ECO:0000256" key="1">
    <source>
        <dbReference type="SAM" id="MobiDB-lite"/>
    </source>
</evidence>
<dbReference type="OrthoDB" id="3796205at2759"/>
<evidence type="ECO:0000313" key="3">
    <source>
        <dbReference type="Proteomes" id="UP000813461"/>
    </source>
</evidence>
<proteinExistence type="predicted"/>
<dbReference type="AlphaFoldDB" id="A0A8K0R2D9"/>
<evidence type="ECO:0000313" key="2">
    <source>
        <dbReference type="EMBL" id="KAH7086161.1"/>
    </source>
</evidence>
<reference evidence="2" key="1">
    <citation type="journal article" date="2021" name="Nat. Commun.">
        <title>Genetic determinants of endophytism in the Arabidopsis root mycobiome.</title>
        <authorList>
            <person name="Mesny F."/>
            <person name="Miyauchi S."/>
            <person name="Thiergart T."/>
            <person name="Pickel B."/>
            <person name="Atanasova L."/>
            <person name="Karlsson M."/>
            <person name="Huettel B."/>
            <person name="Barry K.W."/>
            <person name="Haridas S."/>
            <person name="Chen C."/>
            <person name="Bauer D."/>
            <person name="Andreopoulos W."/>
            <person name="Pangilinan J."/>
            <person name="LaButti K."/>
            <person name="Riley R."/>
            <person name="Lipzen A."/>
            <person name="Clum A."/>
            <person name="Drula E."/>
            <person name="Henrissat B."/>
            <person name="Kohler A."/>
            <person name="Grigoriev I.V."/>
            <person name="Martin F.M."/>
            <person name="Hacquard S."/>
        </authorList>
    </citation>
    <scope>NUCLEOTIDE SEQUENCE</scope>
    <source>
        <strain evidence="2">MPI-SDFR-AT-0120</strain>
    </source>
</reference>
<protein>
    <recommendedName>
        <fullName evidence="4">SprT-like domain-containing protein</fullName>
    </recommendedName>
</protein>
<organism evidence="2 3">
    <name type="scientific">Paraphoma chrysanthemicola</name>
    <dbReference type="NCBI Taxonomy" id="798071"/>
    <lineage>
        <taxon>Eukaryota</taxon>
        <taxon>Fungi</taxon>
        <taxon>Dikarya</taxon>
        <taxon>Ascomycota</taxon>
        <taxon>Pezizomycotina</taxon>
        <taxon>Dothideomycetes</taxon>
        <taxon>Pleosporomycetidae</taxon>
        <taxon>Pleosporales</taxon>
        <taxon>Pleosporineae</taxon>
        <taxon>Phaeosphaeriaceae</taxon>
        <taxon>Paraphoma</taxon>
    </lineage>
</organism>
<feature type="compositionally biased region" description="Basic and acidic residues" evidence="1">
    <location>
        <begin position="386"/>
        <end position="404"/>
    </location>
</feature>
<comment type="caution">
    <text evidence="2">The sequence shown here is derived from an EMBL/GenBank/DDBJ whole genome shotgun (WGS) entry which is preliminary data.</text>
</comment>
<gene>
    <name evidence="2" type="ORF">FB567DRAFT_593111</name>
</gene>
<feature type="region of interest" description="Disordered" evidence="1">
    <location>
        <begin position="384"/>
        <end position="409"/>
    </location>
</feature>
<name>A0A8K0R2D9_9PLEO</name>
<sequence length="439" mass="51073">MRILTGLRKCTTQPLRCPSEPYDLEAMIEAQSSNPSCTCDTCDPEAYVPGRHCNFPPHFRIKLQKDPVPNKLGSECYLVPKTFSNLDIKRAEPMHFARTCIEYFDRPEHQLNDTQLDALAQLRKWRTERLHIILSSQPATYLDRLISESEMRDLLGCINAIFFGHDYDMYIFRWIPTWSVPQSAHVRRSNSYSHRYIIEMLSNLPGPDPFQGRWMLEILGILLHEAVHVQLCAHACKTCKRSDENIRPGGHGRAWQLLAAAVERCFVKYLGLPVDLHRFGSLRVDWKKKSPSKLPSKHDMEEWKLDDALLMPFYADELLDAYFADGGEDMDIEKFAEGWWRVRPRLETVVRDGLEYYALKDARREKRASGDFICCDAGDGGEVGDAVDHAEDGRHEKKEDRSDEVGDQDEYMEDYRRWDELLIRKYRPCDEGEQESEYR</sequence>
<dbReference type="EMBL" id="JAGMVJ010000011">
    <property type="protein sequence ID" value="KAH7086161.1"/>
    <property type="molecule type" value="Genomic_DNA"/>
</dbReference>